<dbReference type="EC" id="3.4.19.12" evidence="2"/>
<comment type="catalytic activity">
    <reaction evidence="1">
        <text>Thiol-dependent hydrolysis of ester, thioester, amide, peptide and isopeptide bonds formed by the C-terminal Gly of ubiquitin (a 76-residue protein attached to proteins as an intracellular targeting signal).</text>
        <dbReference type="EC" id="3.4.19.12"/>
    </reaction>
</comment>
<evidence type="ECO:0000256" key="2">
    <source>
        <dbReference type="ARBA" id="ARBA00012759"/>
    </source>
</evidence>
<dbReference type="Proteomes" id="UP000824120">
    <property type="component" value="Chromosome 9"/>
</dbReference>
<keyword evidence="3" id="KW-0645">Protease</keyword>
<dbReference type="Pfam" id="PF02099">
    <property type="entry name" value="Josephin"/>
    <property type="match status" value="1"/>
</dbReference>
<protein>
    <recommendedName>
        <fullName evidence="2">ubiquitinyl hydrolase 1</fullName>
        <ecNumber evidence="2">3.4.19.12</ecNumber>
    </recommendedName>
</protein>
<evidence type="ECO:0000313" key="8">
    <source>
        <dbReference type="EMBL" id="KAG5585682.1"/>
    </source>
</evidence>
<dbReference type="GO" id="GO:0016579">
    <property type="term" value="P:protein deubiquitination"/>
    <property type="evidence" value="ECO:0007669"/>
    <property type="project" value="InterPro"/>
</dbReference>
<feature type="active site" evidence="6">
    <location>
        <position position="149"/>
    </location>
</feature>
<keyword evidence="9" id="KW-1185">Reference proteome</keyword>
<reference evidence="8 9" key="1">
    <citation type="submission" date="2020-09" db="EMBL/GenBank/DDBJ databases">
        <title>De no assembly of potato wild relative species, Solanum commersonii.</title>
        <authorList>
            <person name="Cho K."/>
        </authorList>
    </citation>
    <scope>NUCLEOTIDE SEQUENCE [LARGE SCALE GENOMIC DNA]</scope>
    <source>
        <strain evidence="8">LZ3.2</strain>
        <tissue evidence="8">Leaf</tissue>
    </source>
</reference>
<name>A0A9J5XD87_SOLCO</name>
<feature type="active site" evidence="6">
    <location>
        <position position="22"/>
    </location>
</feature>
<dbReference type="GO" id="GO:0006508">
    <property type="term" value="P:proteolysis"/>
    <property type="evidence" value="ECO:0007669"/>
    <property type="project" value="UniProtKB-KW"/>
</dbReference>
<dbReference type="PANTHER" id="PTHR13291">
    <property type="entry name" value="JOSEPHIN 1, 2"/>
    <property type="match status" value="1"/>
</dbReference>
<evidence type="ECO:0000256" key="4">
    <source>
        <dbReference type="ARBA" id="ARBA00022786"/>
    </source>
</evidence>
<evidence type="ECO:0000256" key="6">
    <source>
        <dbReference type="PROSITE-ProRule" id="PRU00331"/>
    </source>
</evidence>
<keyword evidence="5 6" id="KW-0378">Hydrolase</keyword>
<evidence type="ECO:0000256" key="1">
    <source>
        <dbReference type="ARBA" id="ARBA00000707"/>
    </source>
</evidence>
<feature type="domain" description="Josephin" evidence="7">
    <location>
        <begin position="9"/>
        <end position="186"/>
    </location>
</feature>
<dbReference type="SMART" id="SM01246">
    <property type="entry name" value="Josephin"/>
    <property type="match status" value="1"/>
</dbReference>
<dbReference type="AlphaFoldDB" id="A0A9J5XD87"/>
<evidence type="ECO:0000256" key="3">
    <source>
        <dbReference type="ARBA" id="ARBA00022670"/>
    </source>
</evidence>
<dbReference type="EMBL" id="JACXVP010000009">
    <property type="protein sequence ID" value="KAG5585682.1"/>
    <property type="molecule type" value="Genomic_DNA"/>
</dbReference>
<accession>A0A9J5XD87</accession>
<evidence type="ECO:0000313" key="9">
    <source>
        <dbReference type="Proteomes" id="UP000824120"/>
    </source>
</evidence>
<dbReference type="PANTHER" id="PTHR13291:SF0">
    <property type="entry name" value="JOSEPHIN-LIKE PROTEIN"/>
    <property type="match status" value="1"/>
</dbReference>
<sequence>MSQNMDEGEVKIYHERQRLQFCLLHSLNNLFQGKDTFTRSDLNKIAEKLDVDDPNKGSWNPVSLVFRPHHNEITGNYDINVLIAALQQKAKTVVWHDKRNGASSIDLDGTDDRLMGIVLNVPVTKFSGLWRSRHWVTLRCIQGVWYNLDSDFIAPYAFKDTQQLRKFLDRIITAGAEVLLVMNDKQ</sequence>
<dbReference type="PROSITE" id="PS50957">
    <property type="entry name" value="JOSEPHIN"/>
    <property type="match status" value="1"/>
</dbReference>
<dbReference type="GO" id="GO:0004843">
    <property type="term" value="F:cysteine-type deubiquitinase activity"/>
    <property type="evidence" value="ECO:0007669"/>
    <property type="project" value="UniProtKB-EC"/>
</dbReference>
<organism evidence="8 9">
    <name type="scientific">Solanum commersonii</name>
    <name type="common">Commerson's wild potato</name>
    <name type="synonym">Commerson's nightshade</name>
    <dbReference type="NCBI Taxonomy" id="4109"/>
    <lineage>
        <taxon>Eukaryota</taxon>
        <taxon>Viridiplantae</taxon>
        <taxon>Streptophyta</taxon>
        <taxon>Embryophyta</taxon>
        <taxon>Tracheophyta</taxon>
        <taxon>Spermatophyta</taxon>
        <taxon>Magnoliopsida</taxon>
        <taxon>eudicotyledons</taxon>
        <taxon>Gunneridae</taxon>
        <taxon>Pentapetalae</taxon>
        <taxon>asterids</taxon>
        <taxon>lamiids</taxon>
        <taxon>Solanales</taxon>
        <taxon>Solanaceae</taxon>
        <taxon>Solanoideae</taxon>
        <taxon>Solaneae</taxon>
        <taxon>Solanum</taxon>
    </lineage>
</organism>
<evidence type="ECO:0000256" key="5">
    <source>
        <dbReference type="ARBA" id="ARBA00022801"/>
    </source>
</evidence>
<proteinExistence type="predicted"/>
<gene>
    <name evidence="8" type="ORF">H5410_046116</name>
</gene>
<comment type="caution">
    <text evidence="8">The sequence shown here is derived from an EMBL/GenBank/DDBJ whole genome shotgun (WGS) entry which is preliminary data.</text>
</comment>
<dbReference type="Gene3D" id="3.90.70.40">
    <property type="match status" value="1"/>
</dbReference>
<feature type="active site" evidence="6">
    <location>
        <position position="134"/>
    </location>
</feature>
<keyword evidence="4" id="KW-0833">Ubl conjugation pathway</keyword>
<dbReference type="InterPro" id="IPR006155">
    <property type="entry name" value="Josephin"/>
</dbReference>
<dbReference type="InterPro" id="IPR040053">
    <property type="entry name" value="JOSD1/2"/>
</dbReference>
<evidence type="ECO:0000259" key="7">
    <source>
        <dbReference type="PROSITE" id="PS50957"/>
    </source>
</evidence>
<dbReference type="OrthoDB" id="422700at2759"/>